<keyword evidence="6" id="KW-1185">Reference proteome</keyword>
<dbReference type="PANTHER" id="PTHR35936:SF19">
    <property type="entry name" value="AMINO-ACID-BINDING PROTEIN YXEM-RELATED"/>
    <property type="match status" value="1"/>
</dbReference>
<comment type="similarity">
    <text evidence="1">Belongs to the bacterial solute-binding protein 3 family.</text>
</comment>
<dbReference type="InterPro" id="IPR001638">
    <property type="entry name" value="Solute-binding_3/MltF_N"/>
</dbReference>
<feature type="signal peptide" evidence="3">
    <location>
        <begin position="1"/>
        <end position="21"/>
    </location>
</feature>
<name>A0A1G5BMU9_9PAST</name>
<dbReference type="SUPFAM" id="SSF53850">
    <property type="entry name" value="Periplasmic binding protein-like II"/>
    <property type="match status" value="1"/>
</dbReference>
<evidence type="ECO:0000256" key="2">
    <source>
        <dbReference type="ARBA" id="ARBA00022729"/>
    </source>
</evidence>
<comment type="caution">
    <text evidence="5">The sequence shown here is derived from an EMBL/GenBank/DDBJ whole genome shotgun (WGS) entry which is preliminary data.</text>
</comment>
<feature type="domain" description="Solute-binding protein family 3/N-terminal" evidence="4">
    <location>
        <begin position="36"/>
        <end position="260"/>
    </location>
</feature>
<dbReference type="InterPro" id="IPR037298">
    <property type="entry name" value="PheC_PBP2"/>
</dbReference>
<proteinExistence type="inferred from homology"/>
<evidence type="ECO:0000313" key="6">
    <source>
        <dbReference type="Proteomes" id="UP000199588"/>
    </source>
</evidence>
<dbReference type="PANTHER" id="PTHR35936">
    <property type="entry name" value="MEMBRANE-BOUND LYTIC MUREIN TRANSGLYCOSYLASE F"/>
    <property type="match status" value="1"/>
</dbReference>
<evidence type="ECO:0000256" key="3">
    <source>
        <dbReference type="SAM" id="SignalP"/>
    </source>
</evidence>
<evidence type="ECO:0000259" key="4">
    <source>
        <dbReference type="SMART" id="SM00062"/>
    </source>
</evidence>
<feature type="chain" id="PRO_5046882598" evidence="3">
    <location>
        <begin position="22"/>
        <end position="260"/>
    </location>
</feature>
<protein>
    <submittedName>
        <fullName evidence="5">Cyclohexadienyl dehydratase</fullName>
    </submittedName>
</protein>
<dbReference type="SMART" id="SM00062">
    <property type="entry name" value="PBPb"/>
    <property type="match status" value="1"/>
</dbReference>
<dbReference type="Gene3D" id="3.40.190.10">
    <property type="entry name" value="Periplasmic binding protein-like II"/>
    <property type="match status" value="2"/>
</dbReference>
<reference evidence="5 6" key="1">
    <citation type="submission" date="2016-10" db="EMBL/GenBank/DDBJ databases">
        <authorList>
            <person name="Varghese N."/>
            <person name="Submissions S."/>
        </authorList>
    </citation>
    <scope>NUCLEOTIDE SEQUENCE [LARGE SCALE GENOMIC DNA]</scope>
    <source>
        <strain evidence="5 6">DSM 22022</strain>
    </source>
</reference>
<gene>
    <name evidence="5" type="ORF">SAMN02910354_00814</name>
</gene>
<sequence>MKKATLATLVAAMFVSATAQAQTSPDTLTKVLETKELVVCSPGDYKPFSFDNNGKFEGVDNDLMDKLAQSMGAKVTIVKTTWKTLMDDFTANKCDIAVGGISITLERQQKALFTEPYFINGKTPIVRCENVDKYQTVEQINRPEVRIIANPGGSNEKYARNELSNANLTMNAENLTIFQQVIDKKVDVFVSEAAEAIVKAHEHKGVLCAVNPDKPLKPAQNGWLIHNGDYRFKSYVDQFLHLEKMSGNLDKTINKWLPRD</sequence>
<dbReference type="EMBL" id="FMUQ01000005">
    <property type="protein sequence ID" value="SCX91513.1"/>
    <property type="molecule type" value="Genomic_DNA"/>
</dbReference>
<dbReference type="RefSeq" id="WP_090654536.1">
    <property type="nucleotide sequence ID" value="NZ_CP015031.1"/>
</dbReference>
<keyword evidence="2 3" id="KW-0732">Signal</keyword>
<evidence type="ECO:0000313" key="5">
    <source>
        <dbReference type="EMBL" id="SCX91513.1"/>
    </source>
</evidence>
<dbReference type="Pfam" id="PF00497">
    <property type="entry name" value="SBP_bac_3"/>
    <property type="match status" value="1"/>
</dbReference>
<dbReference type="CDD" id="cd01069">
    <property type="entry name" value="PBP2_PheC"/>
    <property type="match status" value="1"/>
</dbReference>
<evidence type="ECO:0000256" key="1">
    <source>
        <dbReference type="ARBA" id="ARBA00010333"/>
    </source>
</evidence>
<organism evidence="5 6">
    <name type="scientific">Basfia succiniciproducens</name>
    <dbReference type="NCBI Taxonomy" id="653940"/>
    <lineage>
        <taxon>Bacteria</taxon>
        <taxon>Pseudomonadati</taxon>
        <taxon>Pseudomonadota</taxon>
        <taxon>Gammaproteobacteria</taxon>
        <taxon>Pasteurellales</taxon>
        <taxon>Pasteurellaceae</taxon>
        <taxon>Basfia</taxon>
    </lineage>
</organism>
<dbReference type="Proteomes" id="UP000199588">
    <property type="component" value="Unassembled WGS sequence"/>
</dbReference>
<accession>A0A1G5BMU9</accession>